<dbReference type="PANTHER" id="PTHR37984:SF5">
    <property type="entry name" value="PROTEIN NYNRIN-LIKE"/>
    <property type="match status" value="1"/>
</dbReference>
<dbReference type="GO" id="GO:0016787">
    <property type="term" value="F:hydrolase activity"/>
    <property type="evidence" value="ECO:0007669"/>
    <property type="project" value="UniProtKB-KW"/>
</dbReference>
<gene>
    <name evidence="9" type="primary">pol_731</name>
    <name evidence="9" type="ORF">CK203_082857</name>
</gene>
<keyword evidence="3" id="KW-0540">Nuclease</keyword>
<protein>
    <submittedName>
        <fullName evidence="9">Retrovirus-related Pol polyprotein from transposon 17.6</fullName>
    </submittedName>
</protein>
<keyword evidence="2" id="KW-0548">Nucleotidyltransferase</keyword>
<dbReference type="InterPro" id="IPR041373">
    <property type="entry name" value="RT_RNaseH"/>
</dbReference>
<evidence type="ECO:0000313" key="9">
    <source>
        <dbReference type="EMBL" id="RVW31244.1"/>
    </source>
</evidence>
<feature type="domain" description="Reverse transcriptase RNase H-like" evidence="8">
    <location>
        <begin position="835"/>
        <end position="935"/>
    </location>
</feature>
<organism evidence="9 10">
    <name type="scientific">Vitis vinifera</name>
    <name type="common">Grape</name>
    <dbReference type="NCBI Taxonomy" id="29760"/>
    <lineage>
        <taxon>Eukaryota</taxon>
        <taxon>Viridiplantae</taxon>
        <taxon>Streptophyta</taxon>
        <taxon>Embryophyta</taxon>
        <taxon>Tracheophyta</taxon>
        <taxon>Spermatophyta</taxon>
        <taxon>Magnoliopsida</taxon>
        <taxon>eudicotyledons</taxon>
        <taxon>Gunneridae</taxon>
        <taxon>Pentapetalae</taxon>
        <taxon>rosids</taxon>
        <taxon>Vitales</taxon>
        <taxon>Vitaceae</taxon>
        <taxon>Viteae</taxon>
        <taxon>Vitis</taxon>
    </lineage>
</organism>
<dbReference type="InterPro" id="IPR043502">
    <property type="entry name" value="DNA/RNA_pol_sf"/>
</dbReference>
<dbReference type="GO" id="GO:0003964">
    <property type="term" value="F:RNA-directed DNA polymerase activity"/>
    <property type="evidence" value="ECO:0007669"/>
    <property type="project" value="UniProtKB-KW"/>
</dbReference>
<keyword evidence="4" id="KW-0255">Endonuclease</keyword>
<evidence type="ECO:0000256" key="3">
    <source>
        <dbReference type="ARBA" id="ARBA00022722"/>
    </source>
</evidence>
<evidence type="ECO:0000256" key="5">
    <source>
        <dbReference type="ARBA" id="ARBA00022801"/>
    </source>
</evidence>
<dbReference type="AlphaFoldDB" id="A0A438D716"/>
<feature type="domain" description="Reverse transcriptase" evidence="7">
    <location>
        <begin position="619"/>
        <end position="775"/>
    </location>
</feature>
<dbReference type="Pfam" id="PF17917">
    <property type="entry name" value="RT_RNaseH"/>
    <property type="match status" value="1"/>
</dbReference>
<dbReference type="FunFam" id="3.10.20.370:FF:000001">
    <property type="entry name" value="Retrovirus-related Pol polyprotein from transposon 17.6-like protein"/>
    <property type="match status" value="1"/>
</dbReference>
<dbReference type="Gene3D" id="3.10.20.370">
    <property type="match status" value="1"/>
</dbReference>
<sequence>MEDEKFFACWERFREIVAACPHHGFDNWMLVSYFYEGMSPPMKQLLETMCGGDFMNKKPDEAFQFLDYVAEVSRSWDETIVKEPSRDRTMNRARASGVYTLPEGLDVQAKFATVMRRLDDLEAKGVQEVQIVNEGGHTSNILAILHIPTLIIRVGGIIQIYHRGEVTMASFNSKETDFKVIKLMGNKVFNHKKNPRRVNEVSEVQKEDCNAVITLRNGKEYERPKLLVSEDIRVRDEPTVEKNVRNEKASEKYEEAIRHKVGNKTLEILEVLKQVKINIPLLDMIKQVPAYAKFLKDLCTVKRRIKLSKKAFLTEQISAIIVNKAIVKYKDPGELKATTITLSLADRSIKVPKGVVEDVLVQVEKFYYPVDFVVLDTKPLKKGLSFGNMIVEMNVFNLCKQPMDHDDVENEEACFIEALVQEHTEKLMKENIDEFFSTIVKEECVQVATEWKEKYTIQSLNSVEKDEESKKEEVEISKPELKPLPHGLKYVYLEKNEEKPVVILATLTEEQEIKLLKVLKENKREIGWSISDLKGINPLICTHHIYLEENAKPVRQPQRRLNPLMQDVVRNEVLKLLDAGIIYPISDSSWVSPTQVVPKKSGITVMKNDEGKLIPTRLTIGWRVCIDFRKLNAVAKKNHFPLPFLDQVLERVAGHDYYCFLDGYSGYFQIAIALEDQEKTTFTCPFGTYAYRRIPFGLCNAPATFQRCMLSIFSDTVEKIMEVFMDDLTVYGKTFDDCLLNLKKVLKRCIEKDLVLNWEKYHFMATSGVVLGHIISKEGSRVDPAKIELISKLSSPTTIKEVRQFLGHATCQEAFKRLKLLLTTTPIVRPPNWSIPFELMCDASDYAVGAVLGQREDGKPYVVYYASKTLNDAQKNYTTTENELLAVVFALDKFRNYLLGISIVIFTNHSTLKYLLNKKYAKARLIRWILLLQEFNIQIKDKQRVENVVADHLSRVKVESHFEEAQINDEFPDDTLCAVEKLPWFTNIVNYLATRELPSEWNMETKKYFLSQEKHY</sequence>
<dbReference type="SUPFAM" id="SSF56672">
    <property type="entry name" value="DNA/RNA polymerases"/>
    <property type="match status" value="1"/>
</dbReference>
<evidence type="ECO:0000256" key="6">
    <source>
        <dbReference type="ARBA" id="ARBA00022918"/>
    </source>
</evidence>
<keyword evidence="6" id="KW-0695">RNA-directed DNA polymerase</keyword>
<comment type="caution">
    <text evidence="9">The sequence shown here is derived from an EMBL/GenBank/DDBJ whole genome shotgun (WGS) entry which is preliminary data.</text>
</comment>
<evidence type="ECO:0000313" key="10">
    <source>
        <dbReference type="Proteomes" id="UP000288805"/>
    </source>
</evidence>
<dbReference type="Proteomes" id="UP000288805">
    <property type="component" value="Unassembled WGS sequence"/>
</dbReference>
<accession>A0A438D716</accession>
<name>A0A438D716_VITVI</name>
<dbReference type="InterPro" id="IPR000477">
    <property type="entry name" value="RT_dom"/>
</dbReference>
<dbReference type="InterPro" id="IPR043128">
    <property type="entry name" value="Rev_trsase/Diguanyl_cyclase"/>
</dbReference>
<dbReference type="CDD" id="cd01647">
    <property type="entry name" value="RT_LTR"/>
    <property type="match status" value="1"/>
</dbReference>
<evidence type="ECO:0000259" key="7">
    <source>
        <dbReference type="Pfam" id="PF00078"/>
    </source>
</evidence>
<dbReference type="Gene3D" id="3.10.10.10">
    <property type="entry name" value="HIV Type 1 Reverse Transcriptase, subunit A, domain 1"/>
    <property type="match status" value="1"/>
</dbReference>
<evidence type="ECO:0000256" key="2">
    <source>
        <dbReference type="ARBA" id="ARBA00022695"/>
    </source>
</evidence>
<evidence type="ECO:0000256" key="4">
    <source>
        <dbReference type="ARBA" id="ARBA00022759"/>
    </source>
</evidence>
<dbReference type="EMBL" id="QGNW01001764">
    <property type="protein sequence ID" value="RVW31244.1"/>
    <property type="molecule type" value="Genomic_DNA"/>
</dbReference>
<dbReference type="GO" id="GO:0004519">
    <property type="term" value="F:endonuclease activity"/>
    <property type="evidence" value="ECO:0007669"/>
    <property type="project" value="UniProtKB-KW"/>
</dbReference>
<evidence type="ECO:0000259" key="8">
    <source>
        <dbReference type="Pfam" id="PF17917"/>
    </source>
</evidence>
<dbReference type="PANTHER" id="PTHR37984">
    <property type="entry name" value="PROTEIN CBG26694"/>
    <property type="match status" value="1"/>
</dbReference>
<dbReference type="Pfam" id="PF00078">
    <property type="entry name" value="RVT_1"/>
    <property type="match status" value="1"/>
</dbReference>
<proteinExistence type="predicted"/>
<dbReference type="InterPro" id="IPR050951">
    <property type="entry name" value="Retrovirus_Pol_polyprotein"/>
</dbReference>
<dbReference type="Gene3D" id="3.30.70.270">
    <property type="match status" value="1"/>
</dbReference>
<reference evidence="9 10" key="1">
    <citation type="journal article" date="2018" name="PLoS Genet.">
        <title>Population sequencing reveals clonal diversity and ancestral inbreeding in the grapevine cultivar Chardonnay.</title>
        <authorList>
            <person name="Roach M.J."/>
            <person name="Johnson D.L."/>
            <person name="Bohlmann J."/>
            <person name="van Vuuren H.J."/>
            <person name="Jones S.J."/>
            <person name="Pretorius I.S."/>
            <person name="Schmidt S.A."/>
            <person name="Borneman A.R."/>
        </authorList>
    </citation>
    <scope>NUCLEOTIDE SEQUENCE [LARGE SCALE GENOMIC DNA]</scope>
    <source>
        <strain evidence="10">cv. Chardonnay</strain>
        <tissue evidence="9">Leaf</tissue>
    </source>
</reference>
<keyword evidence="5" id="KW-0378">Hydrolase</keyword>
<keyword evidence="1" id="KW-0808">Transferase</keyword>
<evidence type="ECO:0000256" key="1">
    <source>
        <dbReference type="ARBA" id="ARBA00022679"/>
    </source>
</evidence>
<dbReference type="CDD" id="cd09274">
    <property type="entry name" value="RNase_HI_RT_Ty3"/>
    <property type="match status" value="1"/>
</dbReference>